<dbReference type="InterPro" id="IPR058087">
    <property type="entry name" value="XAC2610_dom"/>
</dbReference>
<name>A0ABX8Q713_PSECO</name>
<evidence type="ECO:0000313" key="4">
    <source>
        <dbReference type="Proteomes" id="UP000824066"/>
    </source>
</evidence>
<dbReference type="RefSeq" id="WP_217859470.1">
    <property type="nucleotide sequence ID" value="NZ_CP077080.1"/>
</dbReference>
<dbReference type="EMBL" id="CP077080">
    <property type="protein sequence ID" value="QXI50855.1"/>
    <property type="molecule type" value="Genomic_DNA"/>
</dbReference>
<feature type="region of interest" description="Disordered" evidence="1">
    <location>
        <begin position="324"/>
        <end position="378"/>
    </location>
</feature>
<keyword evidence="4" id="KW-1185">Reference proteome</keyword>
<evidence type="ECO:0000256" key="2">
    <source>
        <dbReference type="SAM" id="SignalP"/>
    </source>
</evidence>
<accession>A0ABX8Q713</accession>
<evidence type="ECO:0000313" key="3">
    <source>
        <dbReference type="EMBL" id="QXI50855.1"/>
    </source>
</evidence>
<protein>
    <submittedName>
        <fullName evidence="3">Uncharacterized protein</fullName>
    </submittedName>
</protein>
<sequence>MRALFKAVLFFVLPAAQAMAEPLSFSFSAGSGAYLVEVLFPQPPEDRKQLAPAVITVRNPATQDVLQQLQTQAGNIPLDRDGKDNGWMLGRFSLVYFDDFNFDGRLDLAIRNGDDPEVAYKGNYDVYLQDPQSNQWVLNRALTNLAKESNGGMFAVIPNENLFSQTDRDGHWTRTCRWRKQGDELVRLHCDTEDNIQPTEYDDTSSMPRGYTRRTVGDWRDGQWHEQSTLDGPDKEDPQLFAGSLQDHVPLEIWYQKQGAVVIGEVRYLKAAGTESVRLVGTREDEGDDEFVNLYEYAHDGRRIGEWRIAREQVDPYPYIGTRIRADKNDNRPQRVVLHEDERESDDDKTGDVESDQRSGHYQMRQDSMGRDGDLDLKILPDRNADGKEMAEFTITLKGIVTEHQIVPMETENLIVVSQAQTTGKNGPYHIQLVKNFAIINHNWPLDSQDMLSGMYLKQHLAGESGALPK</sequence>
<feature type="chain" id="PRO_5047231691" evidence="2">
    <location>
        <begin position="21"/>
        <end position="470"/>
    </location>
</feature>
<evidence type="ECO:0000256" key="1">
    <source>
        <dbReference type="SAM" id="MobiDB-lite"/>
    </source>
</evidence>
<feature type="compositionally biased region" description="Basic and acidic residues" evidence="1">
    <location>
        <begin position="324"/>
        <end position="359"/>
    </location>
</feature>
<gene>
    <name evidence="3" type="ORF">KSS97_14935</name>
</gene>
<keyword evidence="2" id="KW-0732">Signal</keyword>
<feature type="compositionally biased region" description="Basic and acidic residues" evidence="1">
    <location>
        <begin position="368"/>
        <end position="378"/>
    </location>
</feature>
<reference evidence="3 4" key="1">
    <citation type="journal article" date="2021" name="Microorganisms">
        <title>The Ever-Expanding Pseudomonas Genus: Description of 43 New Species and Partition of the Pseudomonas putida Group.</title>
        <authorList>
            <person name="Girard L."/>
            <person name="Lood C."/>
            <person name="Hofte M."/>
            <person name="Vandamme P."/>
            <person name="Rokni-Zadeh H."/>
            <person name="van Noort V."/>
            <person name="Lavigne R."/>
            <person name="De Mot R."/>
        </authorList>
    </citation>
    <scope>NUCLEOTIDE SEQUENCE [LARGE SCALE GENOMIC DNA]</scope>
    <source>
        <strain evidence="3 4">SWRI17</strain>
    </source>
</reference>
<dbReference type="Proteomes" id="UP000824066">
    <property type="component" value="Chromosome"/>
</dbReference>
<feature type="signal peptide" evidence="2">
    <location>
        <begin position="1"/>
        <end position="20"/>
    </location>
</feature>
<organism evidence="3 4">
    <name type="scientific">Pseudomonas canavaninivorans</name>
    <dbReference type="NCBI Taxonomy" id="2842348"/>
    <lineage>
        <taxon>Bacteria</taxon>
        <taxon>Pseudomonadati</taxon>
        <taxon>Pseudomonadota</taxon>
        <taxon>Gammaproteobacteria</taxon>
        <taxon>Pseudomonadales</taxon>
        <taxon>Pseudomonadaceae</taxon>
        <taxon>Pseudomonas</taxon>
    </lineage>
</organism>
<dbReference type="NCBIfam" id="NF047539">
    <property type="entry name" value="XAC2610_fam"/>
    <property type="match status" value="1"/>
</dbReference>
<proteinExistence type="predicted"/>